<evidence type="ECO:0000313" key="2">
    <source>
        <dbReference type="EMBL" id="QJE97344.1"/>
    </source>
</evidence>
<dbReference type="EMBL" id="CP051774">
    <property type="protein sequence ID" value="QJE97344.1"/>
    <property type="molecule type" value="Genomic_DNA"/>
</dbReference>
<organism evidence="2 3">
    <name type="scientific">Luteolibacter luteus</name>
    <dbReference type="NCBI Taxonomy" id="2728835"/>
    <lineage>
        <taxon>Bacteria</taxon>
        <taxon>Pseudomonadati</taxon>
        <taxon>Verrucomicrobiota</taxon>
        <taxon>Verrucomicrobiia</taxon>
        <taxon>Verrucomicrobiales</taxon>
        <taxon>Verrucomicrobiaceae</taxon>
        <taxon>Luteolibacter</taxon>
    </lineage>
</organism>
<feature type="signal peptide" evidence="1">
    <location>
        <begin position="1"/>
        <end position="28"/>
    </location>
</feature>
<evidence type="ECO:0008006" key="4">
    <source>
        <dbReference type="Google" id="ProtNLM"/>
    </source>
</evidence>
<keyword evidence="3" id="KW-1185">Reference proteome</keyword>
<protein>
    <recommendedName>
        <fullName evidence="4">YHS domain-containing protein</fullName>
    </recommendedName>
</protein>
<sequence>MKFRSSLLASARAAIVGASLLSPGLAPAEETPANTRCPMMTEDEVESDHQGDFKGTAVALCCGKCERIWKADERAASYYVKVATELGLLPQFKGKEKELGLDAIELLPQRYCAIHQKTLITPASPSVEYQGVKVYFFNEKAKATWEKDPEAAAKKAIEAGVLPQLKKAA</sequence>
<dbReference type="AlphaFoldDB" id="A0A858RLH0"/>
<keyword evidence="1" id="KW-0732">Signal</keyword>
<feature type="chain" id="PRO_5032674055" description="YHS domain-containing protein" evidence="1">
    <location>
        <begin position="29"/>
        <end position="169"/>
    </location>
</feature>
<evidence type="ECO:0000256" key="1">
    <source>
        <dbReference type="SAM" id="SignalP"/>
    </source>
</evidence>
<reference evidence="2 3" key="1">
    <citation type="submission" date="2020-04" db="EMBL/GenBank/DDBJ databases">
        <title>Luteolibacter sp. G-1-1-1 isolated from soil.</title>
        <authorList>
            <person name="Dahal R.H."/>
        </authorList>
    </citation>
    <scope>NUCLEOTIDE SEQUENCE [LARGE SCALE GENOMIC DNA]</scope>
    <source>
        <strain evidence="2 3">G-1-1-1</strain>
    </source>
</reference>
<proteinExistence type="predicted"/>
<gene>
    <name evidence="2" type="ORF">HHL09_16630</name>
</gene>
<accession>A0A858RLH0</accession>
<dbReference type="RefSeq" id="WP_169455744.1">
    <property type="nucleotide sequence ID" value="NZ_CP051774.1"/>
</dbReference>
<dbReference type="Proteomes" id="UP000501812">
    <property type="component" value="Chromosome"/>
</dbReference>
<evidence type="ECO:0000313" key="3">
    <source>
        <dbReference type="Proteomes" id="UP000501812"/>
    </source>
</evidence>
<dbReference type="KEGG" id="luo:HHL09_16630"/>
<name>A0A858RLH0_9BACT</name>